<protein>
    <submittedName>
        <fullName evidence="1">Transposase, IS5 family</fullName>
    </submittedName>
</protein>
<name>A0A1G6Z9D5_9BRAD</name>
<evidence type="ECO:0000313" key="2">
    <source>
        <dbReference type="Proteomes" id="UP000199245"/>
    </source>
</evidence>
<dbReference type="Proteomes" id="UP000199245">
    <property type="component" value="Unassembled WGS sequence"/>
</dbReference>
<organism evidence="1 2">
    <name type="scientific">Bradyrhizobium brasilense</name>
    <dbReference type="NCBI Taxonomy" id="1419277"/>
    <lineage>
        <taxon>Bacteria</taxon>
        <taxon>Pseudomonadati</taxon>
        <taxon>Pseudomonadota</taxon>
        <taxon>Alphaproteobacteria</taxon>
        <taxon>Hyphomicrobiales</taxon>
        <taxon>Nitrobacteraceae</taxon>
        <taxon>Bradyrhizobium</taxon>
    </lineage>
</organism>
<reference evidence="1 2" key="1">
    <citation type="submission" date="2016-10" db="EMBL/GenBank/DDBJ databases">
        <authorList>
            <person name="de Groot N.N."/>
        </authorList>
    </citation>
    <scope>NUCLEOTIDE SEQUENCE [LARGE SCALE GENOMIC DNA]</scope>
    <source>
        <strain evidence="1 2">R5</strain>
    </source>
</reference>
<accession>A0A1G6Z9D5</accession>
<gene>
    <name evidence="1" type="ORF">SAMN05216337_10188</name>
</gene>
<evidence type="ECO:0000313" key="1">
    <source>
        <dbReference type="EMBL" id="SDD99258.1"/>
    </source>
</evidence>
<dbReference type="AlphaFoldDB" id="A0A1G6Z9D5"/>
<proteinExistence type="predicted"/>
<sequence>MHAGGAKHICVLLRQSYLRLAKRAAIMIDRYTHAHLQDF</sequence>
<dbReference type="EMBL" id="FMZW01000018">
    <property type="protein sequence ID" value="SDD99258.1"/>
    <property type="molecule type" value="Genomic_DNA"/>
</dbReference>